<reference evidence="1" key="1">
    <citation type="submission" date="2020-06" db="EMBL/GenBank/DDBJ databases">
        <authorList>
            <person name="Li T."/>
            <person name="Hu X."/>
            <person name="Zhang T."/>
            <person name="Song X."/>
            <person name="Zhang H."/>
            <person name="Dai N."/>
            <person name="Sheng W."/>
            <person name="Hou X."/>
            <person name="Wei L."/>
        </authorList>
    </citation>
    <scope>NUCLEOTIDE SEQUENCE</scope>
    <source>
        <strain evidence="1">KEN8</strain>
        <tissue evidence="1">Leaf</tissue>
    </source>
</reference>
<comment type="caution">
    <text evidence="1">The sequence shown here is derived from an EMBL/GenBank/DDBJ whole genome shotgun (WGS) entry which is preliminary data.</text>
</comment>
<evidence type="ECO:0000313" key="1">
    <source>
        <dbReference type="EMBL" id="KAL0377147.1"/>
    </source>
</evidence>
<accession>A0AAW2RAF2</accession>
<organism evidence="1">
    <name type="scientific">Sesamum calycinum</name>
    <dbReference type="NCBI Taxonomy" id="2727403"/>
    <lineage>
        <taxon>Eukaryota</taxon>
        <taxon>Viridiplantae</taxon>
        <taxon>Streptophyta</taxon>
        <taxon>Embryophyta</taxon>
        <taxon>Tracheophyta</taxon>
        <taxon>Spermatophyta</taxon>
        <taxon>Magnoliopsida</taxon>
        <taxon>eudicotyledons</taxon>
        <taxon>Gunneridae</taxon>
        <taxon>Pentapetalae</taxon>
        <taxon>asterids</taxon>
        <taxon>lamiids</taxon>
        <taxon>Lamiales</taxon>
        <taxon>Pedaliaceae</taxon>
        <taxon>Sesamum</taxon>
    </lineage>
</organism>
<dbReference type="AlphaFoldDB" id="A0AAW2RAF2"/>
<dbReference type="EMBL" id="JACGWM010000004">
    <property type="protein sequence ID" value="KAL0377147.1"/>
    <property type="molecule type" value="Genomic_DNA"/>
</dbReference>
<name>A0AAW2RAF2_9LAMI</name>
<proteinExistence type="predicted"/>
<sequence>MKEHLKNAVFLEKDFPLDTRHEELLLEESSEATSHSATTSSSLPVVPNENISILQGSIKCLEVTRFEMVSMSPNKVWTLVDPPKSFKPIGCKWVYKRKRGAVGEVTTFKSRLEIYMDQSVNFISIGEEQKELVLEGYSDASFQSDIEKFKSQSDFFFKLNSGGVAWKSSKQDTTANSITKFEYIEASKAAKETVWMKNYIQELGVVLSIVEPIIIFWDNNGAIAQVKEPRSHHKSKLILRCYHLLQEMVDRGDVRVFRATSVENTRDPLNKPISQIAHTQHR</sequence>
<dbReference type="PANTHER" id="PTHR11439">
    <property type="entry name" value="GAG-POL-RELATED RETROTRANSPOSON"/>
    <property type="match status" value="1"/>
</dbReference>
<dbReference type="PANTHER" id="PTHR11439:SF496">
    <property type="entry name" value="RNA-DIRECTED DNA POLYMERASE"/>
    <property type="match status" value="1"/>
</dbReference>
<dbReference type="CDD" id="cd09272">
    <property type="entry name" value="RNase_HI_RT_Ty1"/>
    <property type="match status" value="1"/>
</dbReference>
<gene>
    <name evidence="1" type="ORF">Scaly_0832300</name>
</gene>
<protein>
    <submittedName>
        <fullName evidence="1">Retrovirus-related Pol polyprotein from transposon TNT 1-94</fullName>
    </submittedName>
</protein>
<reference evidence="1" key="2">
    <citation type="journal article" date="2024" name="Plant">
        <title>Genomic evolution and insights into agronomic trait innovations of Sesamum species.</title>
        <authorList>
            <person name="Miao H."/>
            <person name="Wang L."/>
            <person name="Qu L."/>
            <person name="Liu H."/>
            <person name="Sun Y."/>
            <person name="Le M."/>
            <person name="Wang Q."/>
            <person name="Wei S."/>
            <person name="Zheng Y."/>
            <person name="Lin W."/>
            <person name="Duan Y."/>
            <person name="Cao H."/>
            <person name="Xiong S."/>
            <person name="Wang X."/>
            <person name="Wei L."/>
            <person name="Li C."/>
            <person name="Ma Q."/>
            <person name="Ju M."/>
            <person name="Zhao R."/>
            <person name="Li G."/>
            <person name="Mu C."/>
            <person name="Tian Q."/>
            <person name="Mei H."/>
            <person name="Zhang T."/>
            <person name="Gao T."/>
            <person name="Zhang H."/>
        </authorList>
    </citation>
    <scope>NUCLEOTIDE SEQUENCE</scope>
    <source>
        <strain evidence="1">KEN8</strain>
    </source>
</reference>